<dbReference type="HOGENOM" id="CLU_130931_0_0_7"/>
<sequence>MMGTKVFANGRGISAEDSGGQSVVFPDVCKTPSPGGPVPLPYPNLGKSSDASNGPKKVTVNGKMPMVKGAQYKTSTGDEAGTAGGGIMSGSTKGPAEFMMYSFDVKFEGKNVCRLGDPLFHNKKNIMG</sequence>
<dbReference type="AlphaFoldDB" id="Q1DAJ5"/>
<accession>Q1DAJ5</accession>
<evidence type="ECO:0000256" key="1">
    <source>
        <dbReference type="SAM" id="MobiDB-lite"/>
    </source>
</evidence>
<dbReference type="EnsemblBacteria" id="ABF87362">
    <property type="protein sequence ID" value="ABF87362"/>
    <property type="gene ID" value="MXAN_2100"/>
</dbReference>
<protein>
    <submittedName>
        <fullName evidence="2">Uncharacterized protein</fullName>
    </submittedName>
</protein>
<name>Q1DAJ5_MYXXD</name>
<gene>
    <name evidence="2" type="ordered locus">MXAN_2100</name>
</gene>
<proteinExistence type="predicted"/>
<dbReference type="eggNOG" id="COG1196">
    <property type="taxonomic scope" value="Bacteria"/>
</dbReference>
<dbReference type="OrthoDB" id="1550495at2"/>
<dbReference type="KEGG" id="mxa:MXAN_2100"/>
<dbReference type="STRING" id="246197.MXAN_2100"/>
<dbReference type="Pfam" id="PF13665">
    <property type="entry name" value="Tox-PAAR-like"/>
    <property type="match status" value="1"/>
</dbReference>
<dbReference type="EMBL" id="CP000113">
    <property type="protein sequence ID" value="ABF87362.1"/>
    <property type="molecule type" value="Genomic_DNA"/>
</dbReference>
<dbReference type="Proteomes" id="UP000002402">
    <property type="component" value="Chromosome"/>
</dbReference>
<dbReference type="CDD" id="cd14740">
    <property type="entry name" value="PAAR_4"/>
    <property type="match status" value="1"/>
</dbReference>
<evidence type="ECO:0000313" key="3">
    <source>
        <dbReference type="Proteomes" id="UP000002402"/>
    </source>
</evidence>
<organism evidence="2 3">
    <name type="scientific">Myxococcus xanthus (strain DK1622)</name>
    <dbReference type="NCBI Taxonomy" id="246197"/>
    <lineage>
        <taxon>Bacteria</taxon>
        <taxon>Pseudomonadati</taxon>
        <taxon>Myxococcota</taxon>
        <taxon>Myxococcia</taxon>
        <taxon>Myxococcales</taxon>
        <taxon>Cystobacterineae</taxon>
        <taxon>Myxococcaceae</taxon>
        <taxon>Myxococcus</taxon>
    </lineage>
</organism>
<evidence type="ECO:0000313" key="2">
    <source>
        <dbReference type="EMBL" id="ABF87362.1"/>
    </source>
</evidence>
<feature type="region of interest" description="Disordered" evidence="1">
    <location>
        <begin position="35"/>
        <end position="65"/>
    </location>
</feature>
<keyword evidence="3" id="KW-1185">Reference proteome</keyword>
<reference evidence="2 3" key="1">
    <citation type="journal article" date="2006" name="Proc. Natl. Acad. Sci. U.S.A.">
        <title>Evolution of sensory complexity recorded in a myxobacterial genome.</title>
        <authorList>
            <person name="Goldman B.S."/>
            <person name="Nierman W.C."/>
            <person name="Kaiser D."/>
            <person name="Slater S.C."/>
            <person name="Durkin A.S."/>
            <person name="Eisen J.A."/>
            <person name="Ronning C.M."/>
            <person name="Barbazuk W.B."/>
            <person name="Blanchard M."/>
            <person name="Field C."/>
            <person name="Halling C."/>
            <person name="Hinkle G."/>
            <person name="Iartchuk O."/>
            <person name="Kim H.S."/>
            <person name="Mackenzie C."/>
            <person name="Madupu R."/>
            <person name="Miller N."/>
            <person name="Shvartsbeyn A."/>
            <person name="Sullivan S.A."/>
            <person name="Vaudin M."/>
            <person name="Wiegand R."/>
            <person name="Kaplan H.B."/>
        </authorList>
    </citation>
    <scope>NUCLEOTIDE SEQUENCE [LARGE SCALE GENOMIC DNA]</scope>
    <source>
        <strain evidence="3">DK1622</strain>
    </source>
</reference>